<feature type="region of interest" description="Disordered" evidence="1">
    <location>
        <begin position="1"/>
        <end position="24"/>
    </location>
</feature>
<protein>
    <submittedName>
        <fullName evidence="2">Uncharacterized protein</fullName>
    </submittedName>
</protein>
<evidence type="ECO:0000256" key="1">
    <source>
        <dbReference type="SAM" id="MobiDB-lite"/>
    </source>
</evidence>
<feature type="compositionally biased region" description="Gly residues" evidence="1">
    <location>
        <begin position="8"/>
        <end position="18"/>
    </location>
</feature>
<proteinExistence type="predicted"/>
<dbReference type="Proteomes" id="UP000054516">
    <property type="component" value="Unassembled WGS sequence"/>
</dbReference>
<feature type="region of interest" description="Disordered" evidence="1">
    <location>
        <begin position="51"/>
        <end position="85"/>
    </location>
</feature>
<reference evidence="2" key="1">
    <citation type="submission" date="2016-03" db="EMBL/GenBank/DDBJ databases">
        <title>Draft genome sequence of Rosellinia necatrix.</title>
        <authorList>
            <person name="Kanematsu S."/>
        </authorList>
    </citation>
    <scope>NUCLEOTIDE SEQUENCE [LARGE SCALE GENOMIC DNA]</scope>
    <source>
        <strain evidence="2">W97</strain>
    </source>
</reference>
<evidence type="ECO:0000313" key="2">
    <source>
        <dbReference type="EMBL" id="GAW25210.1"/>
    </source>
</evidence>
<feature type="compositionally biased region" description="Basic residues" evidence="1">
    <location>
        <begin position="65"/>
        <end position="76"/>
    </location>
</feature>
<organism evidence="2">
    <name type="scientific">Rosellinia necatrix</name>
    <name type="common">White root-rot fungus</name>
    <dbReference type="NCBI Taxonomy" id="77044"/>
    <lineage>
        <taxon>Eukaryota</taxon>
        <taxon>Fungi</taxon>
        <taxon>Dikarya</taxon>
        <taxon>Ascomycota</taxon>
        <taxon>Pezizomycotina</taxon>
        <taxon>Sordariomycetes</taxon>
        <taxon>Xylariomycetidae</taxon>
        <taxon>Xylariales</taxon>
        <taxon>Xylariaceae</taxon>
        <taxon>Rosellinia</taxon>
    </lineage>
</organism>
<evidence type="ECO:0000313" key="3">
    <source>
        <dbReference type="Proteomes" id="UP000054516"/>
    </source>
</evidence>
<sequence length="85" mass="8830">MVVAGAGADAGAGAGAGAGYTDSNPDIDTDSMTVYFLTPSDVFLLSEATHPPSPHCTAYDVTKPLRQRQSRAHSRVPSRIPSSLL</sequence>
<dbReference type="AlphaFoldDB" id="A0A1S8A676"/>
<keyword evidence="3" id="KW-1185">Reference proteome</keyword>
<accession>A0A1S8A676</accession>
<dbReference type="EMBL" id="DF977448">
    <property type="protein sequence ID" value="GAW25210.1"/>
    <property type="molecule type" value="Genomic_DNA"/>
</dbReference>
<gene>
    <name evidence="2" type="ORF">SAMD00023353_0300360</name>
</gene>
<name>A0A1S8A676_ROSNE</name>